<keyword evidence="2" id="KW-0472">Membrane</keyword>
<feature type="region of interest" description="Disordered" evidence="1">
    <location>
        <begin position="201"/>
        <end position="226"/>
    </location>
</feature>
<dbReference type="PANTHER" id="PTHR37350:SF1">
    <property type="entry name" value="PROTEIN GAPT"/>
    <property type="match status" value="1"/>
</dbReference>
<dbReference type="GeneID" id="107033679"/>
<dbReference type="RefSeq" id="XP_072814746.1">
    <property type="nucleotide sequence ID" value="XM_072958645.1"/>
</dbReference>
<feature type="region of interest" description="Disordered" evidence="1">
    <location>
        <begin position="254"/>
        <end position="274"/>
    </location>
</feature>
<dbReference type="Pfam" id="PF11770">
    <property type="entry name" value="GAPT"/>
    <property type="match status" value="1"/>
</dbReference>
<accession>A0A6J3AG45</accession>
<dbReference type="PANTHER" id="PTHR37350">
    <property type="entry name" value="PROTEIN GAPT"/>
    <property type="match status" value="1"/>
</dbReference>
<dbReference type="AlphaFoldDB" id="A0A6J3AG45"/>
<dbReference type="Proteomes" id="UP001652581">
    <property type="component" value="Chromosome 3"/>
</dbReference>
<evidence type="ECO:0000313" key="4">
    <source>
        <dbReference type="RefSeq" id="XP_031531671.2"/>
    </source>
</evidence>
<dbReference type="RefSeq" id="XP_072814747.1">
    <property type="nucleotide sequence ID" value="XM_072958646.1"/>
</dbReference>
<keyword evidence="2" id="KW-0812">Transmembrane</keyword>
<dbReference type="RefSeq" id="XP_031531671.2">
    <property type="nucleotide sequence ID" value="XM_031675811.2"/>
</dbReference>
<evidence type="ECO:0000313" key="3">
    <source>
        <dbReference type="Proteomes" id="UP001652581"/>
    </source>
</evidence>
<evidence type="ECO:0000256" key="1">
    <source>
        <dbReference type="SAM" id="MobiDB-lite"/>
    </source>
</evidence>
<evidence type="ECO:0000313" key="5">
    <source>
        <dbReference type="RefSeq" id="XP_031531672.2"/>
    </source>
</evidence>
<keyword evidence="3" id="KW-1185">Reference proteome</keyword>
<proteinExistence type="predicted"/>
<evidence type="ECO:0000256" key="2">
    <source>
        <dbReference type="SAM" id="Phobius"/>
    </source>
</evidence>
<evidence type="ECO:0000313" key="7">
    <source>
        <dbReference type="RefSeq" id="XP_072814747.1"/>
    </source>
</evidence>
<dbReference type="RefSeq" id="XP_031531672.2">
    <property type="nucleotide sequence ID" value="XM_031675812.2"/>
</dbReference>
<reference evidence="4 5" key="1">
    <citation type="submission" date="2025-05" db="UniProtKB">
        <authorList>
            <consortium name="RefSeq"/>
        </authorList>
    </citation>
    <scope>IDENTIFICATION</scope>
</reference>
<dbReference type="PRINTS" id="PR02077">
    <property type="entry name" value="PROTEINGAPT"/>
</dbReference>
<evidence type="ECO:0000313" key="6">
    <source>
        <dbReference type="RefSeq" id="XP_072814746.1"/>
    </source>
</evidence>
<dbReference type="GO" id="GO:0001782">
    <property type="term" value="P:B cell homeostasis"/>
    <property type="evidence" value="ECO:0007669"/>
    <property type="project" value="TreeGrafter"/>
</dbReference>
<feature type="compositionally biased region" description="Basic and acidic residues" evidence="1">
    <location>
        <begin position="212"/>
        <end position="226"/>
    </location>
</feature>
<sequence length="274" mass="31504">MANRSTFPFLSFLLCCYLLPICASLIEKEVKLNKIRPDTVQLYNNSYIIIRYKNYLLSSDDIRTSPNDFLSYLKQKCLSELPELLLNHTLQRVTSVCTCEFSKGYTILSNDTISAKMLESCGNASVAIPIGISLLLLLVICGIGCVWHWKHCNTMQGFLPRFLQRRKSRRKDYSKTLPLSPQVISSRYKISVQTQDHSSAGVDANIDDNYENVERGPPKSKEDNNKELYENTWQTNFEEHIYGNETPCDYYNFQKPSTSEAPQEEDVYILPDSY</sequence>
<organism evidence="3 4">
    <name type="scientific">Vicugna pacos</name>
    <name type="common">Alpaca</name>
    <name type="synonym">Lama pacos</name>
    <dbReference type="NCBI Taxonomy" id="30538"/>
    <lineage>
        <taxon>Eukaryota</taxon>
        <taxon>Metazoa</taxon>
        <taxon>Chordata</taxon>
        <taxon>Craniata</taxon>
        <taxon>Vertebrata</taxon>
        <taxon>Euteleostomi</taxon>
        <taxon>Mammalia</taxon>
        <taxon>Eutheria</taxon>
        <taxon>Laurasiatheria</taxon>
        <taxon>Artiodactyla</taxon>
        <taxon>Tylopoda</taxon>
        <taxon>Camelidae</taxon>
        <taxon>Vicugna</taxon>
    </lineage>
</organism>
<feature type="transmembrane region" description="Helical" evidence="2">
    <location>
        <begin position="6"/>
        <end position="26"/>
    </location>
</feature>
<dbReference type="CTD" id="202309"/>
<dbReference type="GO" id="GO:0002322">
    <property type="term" value="P:B cell proliferation involved in immune response"/>
    <property type="evidence" value="ECO:0007669"/>
    <property type="project" value="TreeGrafter"/>
</dbReference>
<dbReference type="InterPro" id="IPR021082">
    <property type="entry name" value="Protein_GAPT"/>
</dbReference>
<gene>
    <name evidence="4 5 6 7" type="primary">GAPT</name>
</gene>
<protein>
    <submittedName>
        <fullName evidence="4 5">Protein GAPT isoform X1</fullName>
    </submittedName>
</protein>
<feature type="transmembrane region" description="Helical" evidence="2">
    <location>
        <begin position="126"/>
        <end position="149"/>
    </location>
</feature>
<keyword evidence="2" id="KW-1133">Transmembrane helix</keyword>
<name>A0A6J3AG45_VICPA</name>
<dbReference type="GO" id="GO:0016020">
    <property type="term" value="C:membrane"/>
    <property type="evidence" value="ECO:0007669"/>
    <property type="project" value="InterPro"/>
</dbReference>